<keyword evidence="1" id="KW-1133">Transmembrane helix</keyword>
<feature type="transmembrane region" description="Helical" evidence="1">
    <location>
        <begin position="78"/>
        <end position="98"/>
    </location>
</feature>
<dbReference type="Proteomes" id="UP000887013">
    <property type="component" value="Unassembled WGS sequence"/>
</dbReference>
<evidence type="ECO:0000313" key="2">
    <source>
        <dbReference type="EMBL" id="GFT56330.1"/>
    </source>
</evidence>
<evidence type="ECO:0000313" key="3">
    <source>
        <dbReference type="Proteomes" id="UP000887013"/>
    </source>
</evidence>
<keyword evidence="1" id="KW-0812">Transmembrane</keyword>
<comment type="caution">
    <text evidence="2">The sequence shown here is derived from an EMBL/GenBank/DDBJ whole genome shotgun (WGS) entry which is preliminary data.</text>
</comment>
<proteinExistence type="predicted"/>
<evidence type="ECO:0000256" key="1">
    <source>
        <dbReference type="SAM" id="Phobius"/>
    </source>
</evidence>
<keyword evidence="1" id="KW-0472">Membrane</keyword>
<sequence length="114" mass="12664">MCIANEEIGVEKKMVLGGDVMGCPQGRRPLKVKIGSRDRICYGTSLQNPPAWKERARLNAVRYEAFSPPYLPMNTPSLVSGVYVDIGIYIIASGIYSIKYPAKGQWIKAKMHGF</sequence>
<dbReference type="AlphaFoldDB" id="A0A8X6TY91"/>
<keyword evidence="3" id="KW-1185">Reference proteome</keyword>
<organism evidence="2 3">
    <name type="scientific">Nephila pilipes</name>
    <name type="common">Giant wood spider</name>
    <name type="synonym">Nephila maculata</name>
    <dbReference type="NCBI Taxonomy" id="299642"/>
    <lineage>
        <taxon>Eukaryota</taxon>
        <taxon>Metazoa</taxon>
        <taxon>Ecdysozoa</taxon>
        <taxon>Arthropoda</taxon>
        <taxon>Chelicerata</taxon>
        <taxon>Arachnida</taxon>
        <taxon>Araneae</taxon>
        <taxon>Araneomorphae</taxon>
        <taxon>Entelegynae</taxon>
        <taxon>Araneoidea</taxon>
        <taxon>Nephilidae</taxon>
        <taxon>Nephila</taxon>
    </lineage>
</organism>
<name>A0A8X6TY91_NEPPI</name>
<accession>A0A8X6TY91</accession>
<protein>
    <submittedName>
        <fullName evidence="2">Uncharacterized protein</fullName>
    </submittedName>
</protein>
<reference evidence="2" key="1">
    <citation type="submission" date="2020-08" db="EMBL/GenBank/DDBJ databases">
        <title>Multicomponent nature underlies the extraordinary mechanical properties of spider dragline silk.</title>
        <authorList>
            <person name="Kono N."/>
            <person name="Nakamura H."/>
            <person name="Mori M."/>
            <person name="Yoshida Y."/>
            <person name="Ohtoshi R."/>
            <person name="Malay A.D."/>
            <person name="Moran D.A.P."/>
            <person name="Tomita M."/>
            <person name="Numata K."/>
            <person name="Arakawa K."/>
        </authorList>
    </citation>
    <scope>NUCLEOTIDE SEQUENCE</scope>
</reference>
<dbReference type="EMBL" id="BMAW01066775">
    <property type="protein sequence ID" value="GFT56330.1"/>
    <property type="molecule type" value="Genomic_DNA"/>
</dbReference>
<gene>
    <name evidence="2" type="ORF">NPIL_358621</name>
</gene>